<keyword evidence="1 8" id="KW-0645">Protease</keyword>
<dbReference type="InterPro" id="IPR018114">
    <property type="entry name" value="TRYPSIN_HIS"/>
</dbReference>
<protein>
    <recommendedName>
        <fullName evidence="8">CLIP domain-containing serine protease</fullName>
        <ecNumber evidence="8">3.4.21.-</ecNumber>
    </recommendedName>
</protein>
<dbReference type="InterPro" id="IPR043504">
    <property type="entry name" value="Peptidase_S1_PA_chymotrypsin"/>
</dbReference>
<dbReference type="GO" id="GO:0005576">
    <property type="term" value="C:extracellular region"/>
    <property type="evidence" value="ECO:0007669"/>
    <property type="project" value="UniProtKB-SubCell"/>
</dbReference>
<dbReference type="CDD" id="cd00190">
    <property type="entry name" value="Tryp_SPc"/>
    <property type="match status" value="1"/>
</dbReference>
<keyword evidence="6" id="KW-0325">Glycoprotein</keyword>
<evidence type="ECO:0000256" key="6">
    <source>
        <dbReference type="ARBA" id="ARBA00023180"/>
    </source>
</evidence>
<dbReference type="Pfam" id="PF00089">
    <property type="entry name" value="Trypsin"/>
    <property type="match status" value="1"/>
</dbReference>
<evidence type="ECO:0000256" key="3">
    <source>
        <dbReference type="ARBA" id="ARBA00022801"/>
    </source>
</evidence>
<evidence type="ECO:0000256" key="4">
    <source>
        <dbReference type="ARBA" id="ARBA00022825"/>
    </source>
</evidence>
<dbReference type="InterPro" id="IPR022700">
    <property type="entry name" value="CLIP"/>
</dbReference>
<proteinExistence type="inferred from homology"/>
<comment type="domain">
    <text evidence="8">The clip domain consists of 35-55 residues which are 'knitted' together usually by 3 conserved disulfide bonds forming a clip-like compact structure.</text>
</comment>
<dbReference type="PROSITE" id="PS50240">
    <property type="entry name" value="TRYPSIN_DOM"/>
    <property type="match status" value="1"/>
</dbReference>
<dbReference type="SUPFAM" id="SSF50494">
    <property type="entry name" value="Trypsin-like serine proteases"/>
    <property type="match status" value="1"/>
</dbReference>
<evidence type="ECO:0000256" key="2">
    <source>
        <dbReference type="ARBA" id="ARBA00022729"/>
    </source>
</evidence>
<evidence type="ECO:0000256" key="1">
    <source>
        <dbReference type="ARBA" id="ARBA00022670"/>
    </source>
</evidence>
<keyword evidence="5" id="KW-1015">Disulfide bond</keyword>
<dbReference type="InterPro" id="IPR038565">
    <property type="entry name" value="CLIP_sf"/>
</dbReference>
<keyword evidence="2 8" id="KW-0732">Signal</keyword>
<comment type="subcellular location">
    <subcellularLocation>
        <location evidence="8">Secreted</location>
    </subcellularLocation>
</comment>
<evidence type="ECO:0000256" key="8">
    <source>
        <dbReference type="RuleBase" id="RU366078"/>
    </source>
</evidence>
<dbReference type="PROSITE" id="PS00134">
    <property type="entry name" value="TRYPSIN_HIS"/>
    <property type="match status" value="1"/>
</dbReference>
<evidence type="ECO:0000256" key="7">
    <source>
        <dbReference type="ARBA" id="ARBA00024195"/>
    </source>
</evidence>
<gene>
    <name evidence="10" type="ORF">Zmor_002602</name>
</gene>
<dbReference type="EC" id="3.4.21.-" evidence="8"/>
<evidence type="ECO:0000313" key="10">
    <source>
        <dbReference type="EMBL" id="KAJ3667202.1"/>
    </source>
</evidence>
<dbReference type="AlphaFoldDB" id="A0AA38J1C2"/>
<dbReference type="Proteomes" id="UP001168821">
    <property type="component" value="Unassembled WGS sequence"/>
</dbReference>
<dbReference type="Pfam" id="PF12032">
    <property type="entry name" value="CLIP"/>
    <property type="match status" value="1"/>
</dbReference>
<dbReference type="FunFam" id="2.40.10.10:FF:000028">
    <property type="entry name" value="Serine protease easter"/>
    <property type="match status" value="1"/>
</dbReference>
<dbReference type="Gene3D" id="2.40.10.10">
    <property type="entry name" value="Trypsin-like serine proteases"/>
    <property type="match status" value="2"/>
</dbReference>
<comment type="caution">
    <text evidence="10">The sequence shown here is derived from an EMBL/GenBank/DDBJ whole genome shotgun (WGS) entry which is preliminary data.</text>
</comment>
<dbReference type="InterPro" id="IPR001254">
    <property type="entry name" value="Trypsin_dom"/>
</dbReference>
<dbReference type="Gene3D" id="3.30.1640.30">
    <property type="match status" value="1"/>
</dbReference>
<comment type="similarity">
    <text evidence="7 8">Belongs to the peptidase S1 family. CLIP subfamily.</text>
</comment>
<dbReference type="InterPro" id="IPR001314">
    <property type="entry name" value="Peptidase_S1A"/>
</dbReference>
<keyword evidence="8" id="KW-0964">Secreted</keyword>
<feature type="signal peptide" evidence="8">
    <location>
        <begin position="1"/>
        <end position="24"/>
    </location>
</feature>
<dbReference type="GO" id="GO:0006508">
    <property type="term" value="P:proteolysis"/>
    <property type="evidence" value="ECO:0007669"/>
    <property type="project" value="UniProtKB-KW"/>
</dbReference>
<evidence type="ECO:0000313" key="11">
    <source>
        <dbReference type="Proteomes" id="UP001168821"/>
    </source>
</evidence>
<feature type="domain" description="Peptidase S1" evidence="9">
    <location>
        <begin position="106"/>
        <end position="353"/>
    </location>
</feature>
<dbReference type="InterPro" id="IPR051487">
    <property type="entry name" value="Ser/Thr_Proteases_Immune/Dev"/>
</dbReference>
<keyword evidence="4 8" id="KW-0720">Serine protease</keyword>
<dbReference type="EMBL" id="JALNTZ010000001">
    <property type="protein sequence ID" value="KAJ3667202.1"/>
    <property type="molecule type" value="Genomic_DNA"/>
</dbReference>
<evidence type="ECO:0000259" key="9">
    <source>
        <dbReference type="PROSITE" id="PS50240"/>
    </source>
</evidence>
<feature type="chain" id="PRO_5041481755" description="CLIP domain-containing serine protease" evidence="8">
    <location>
        <begin position="25"/>
        <end position="354"/>
    </location>
</feature>
<dbReference type="PANTHER" id="PTHR24256">
    <property type="entry name" value="TRYPTASE-RELATED"/>
    <property type="match status" value="1"/>
</dbReference>
<dbReference type="PRINTS" id="PR00722">
    <property type="entry name" value="CHYMOTRYPSIN"/>
</dbReference>
<organism evidence="10 11">
    <name type="scientific">Zophobas morio</name>
    <dbReference type="NCBI Taxonomy" id="2755281"/>
    <lineage>
        <taxon>Eukaryota</taxon>
        <taxon>Metazoa</taxon>
        <taxon>Ecdysozoa</taxon>
        <taxon>Arthropoda</taxon>
        <taxon>Hexapoda</taxon>
        <taxon>Insecta</taxon>
        <taxon>Pterygota</taxon>
        <taxon>Neoptera</taxon>
        <taxon>Endopterygota</taxon>
        <taxon>Coleoptera</taxon>
        <taxon>Polyphaga</taxon>
        <taxon>Cucujiformia</taxon>
        <taxon>Tenebrionidae</taxon>
        <taxon>Zophobas</taxon>
    </lineage>
</organism>
<dbReference type="InterPro" id="IPR009003">
    <property type="entry name" value="Peptidase_S1_PA"/>
</dbReference>
<name>A0AA38J1C2_9CUCU</name>
<accession>A0AA38J1C2</accession>
<dbReference type="GO" id="GO:0004252">
    <property type="term" value="F:serine-type endopeptidase activity"/>
    <property type="evidence" value="ECO:0007669"/>
    <property type="project" value="UniProtKB-UniRule"/>
</dbReference>
<dbReference type="SMART" id="SM00020">
    <property type="entry name" value="Tryp_SPc"/>
    <property type="match status" value="1"/>
</dbReference>
<sequence length="354" mass="39980">MCCVNKTVFFLYFLSFLQIWSHTAFIVDKKDECVQVQNCPHVNEIIKTKKDTFAGTTLLTLLHCKFENSRIYVNCPNLQEVTKFMDSGQLIPNYDSCGVDASEEKISGGEKTDIDDYPWIGLIKYRTKKGNMLHGCHSSLITKRYLLTAAHCVDPNRLNLDGLNLISVVLGEYDVRSETDCIGDDCADKIQEVPVQSYHMHPDYKLSTFTDDIALIRMSREVEYTDFIKPICLPPTNLIAPFNQTLLIAGWGNTEKGVMNPVKVHARFMLRRKETCRVNRVLTSKQFCAGSTHNAQTCPGDSGGPLMMRKKLDTGRLFLIGVYSLGVGCQFSTNTSIYTKVSPYVDWVITTIHK</sequence>
<keyword evidence="3 8" id="KW-0378">Hydrolase</keyword>
<keyword evidence="11" id="KW-1185">Reference proteome</keyword>
<evidence type="ECO:0000256" key="5">
    <source>
        <dbReference type="ARBA" id="ARBA00023157"/>
    </source>
</evidence>
<reference evidence="10" key="1">
    <citation type="journal article" date="2023" name="G3 (Bethesda)">
        <title>Whole genome assemblies of Zophobas morio and Tenebrio molitor.</title>
        <authorList>
            <person name="Kaur S."/>
            <person name="Stinson S.A."/>
            <person name="diCenzo G.C."/>
        </authorList>
    </citation>
    <scope>NUCLEOTIDE SEQUENCE</scope>
    <source>
        <strain evidence="10">QUZm001</strain>
    </source>
</reference>